<dbReference type="AlphaFoldDB" id="A0A443PU08"/>
<gene>
    <name evidence="4" type="ORF">CKAN_02351400</name>
</gene>
<dbReference type="EMBL" id="QPKB01000010">
    <property type="protein sequence ID" value="RWR94232.1"/>
    <property type="molecule type" value="Genomic_DNA"/>
</dbReference>
<evidence type="ECO:0000259" key="3">
    <source>
        <dbReference type="Pfam" id="PF13947"/>
    </source>
</evidence>
<name>A0A443PU08_9MAGN</name>
<dbReference type="InterPro" id="IPR025287">
    <property type="entry name" value="WAK_GUB"/>
</dbReference>
<comment type="subcellular location">
    <subcellularLocation>
        <location evidence="1">Membrane</location>
        <topology evidence="1">Single-pass membrane protein</topology>
    </subcellularLocation>
</comment>
<keyword evidence="4" id="KW-0808">Transferase</keyword>
<dbReference type="Proteomes" id="UP000283530">
    <property type="component" value="Unassembled WGS sequence"/>
</dbReference>
<feature type="domain" description="Wall-associated receptor kinase galacturonan-binding" evidence="3">
    <location>
        <begin position="12"/>
        <end position="68"/>
    </location>
</feature>
<evidence type="ECO:0000313" key="4">
    <source>
        <dbReference type="EMBL" id="RWR94232.1"/>
    </source>
</evidence>
<protein>
    <submittedName>
        <fullName evidence="4">Wall-associated receptor kinase-like protein 20</fullName>
    </submittedName>
</protein>
<keyword evidence="4" id="KW-0418">Kinase</keyword>
<evidence type="ECO:0000256" key="1">
    <source>
        <dbReference type="ARBA" id="ARBA00004167"/>
    </source>
</evidence>
<evidence type="ECO:0000256" key="2">
    <source>
        <dbReference type="ARBA" id="ARBA00022729"/>
    </source>
</evidence>
<dbReference type="Pfam" id="PF13947">
    <property type="entry name" value="GUB_WAK_bind"/>
    <property type="match status" value="1"/>
</dbReference>
<evidence type="ECO:0000313" key="5">
    <source>
        <dbReference type="Proteomes" id="UP000283530"/>
    </source>
</evidence>
<keyword evidence="2" id="KW-0732">Signal</keyword>
<dbReference type="GO" id="GO:0016020">
    <property type="term" value="C:membrane"/>
    <property type="evidence" value="ECO:0007669"/>
    <property type="project" value="UniProtKB-SubCell"/>
</dbReference>
<dbReference type="PANTHER" id="PTHR33355">
    <property type="entry name" value="WALL-ASSOCIATED RECEPTOR KINASE CARBOXY-TERMINAL PROTEIN-RELATED"/>
    <property type="match status" value="1"/>
</dbReference>
<dbReference type="PANTHER" id="PTHR33355:SF14">
    <property type="entry name" value="WALL-ASSOCIATED RECEPTOR KINASE GALACTURONAN-BINDING DOMAIN-CONTAINING PROTEIN"/>
    <property type="match status" value="1"/>
</dbReference>
<dbReference type="GO" id="GO:0016301">
    <property type="term" value="F:kinase activity"/>
    <property type="evidence" value="ECO:0007669"/>
    <property type="project" value="UniProtKB-KW"/>
</dbReference>
<reference evidence="4 5" key="1">
    <citation type="journal article" date="2019" name="Nat. Plants">
        <title>Stout camphor tree genome fills gaps in understanding of flowering plant genome evolution.</title>
        <authorList>
            <person name="Chaw S.M."/>
            <person name="Liu Y.C."/>
            <person name="Wu Y.W."/>
            <person name="Wang H.Y."/>
            <person name="Lin C.I."/>
            <person name="Wu C.S."/>
            <person name="Ke H.M."/>
            <person name="Chang L.Y."/>
            <person name="Hsu C.Y."/>
            <person name="Yang H.T."/>
            <person name="Sudianto E."/>
            <person name="Hsu M.H."/>
            <person name="Wu K.P."/>
            <person name="Wang L.N."/>
            <person name="Leebens-Mack J.H."/>
            <person name="Tsai I.J."/>
        </authorList>
    </citation>
    <scope>NUCLEOTIDE SEQUENCE [LARGE SCALE GENOMIC DNA]</scope>
    <source>
        <strain evidence="5">cv. Chaw 1501</strain>
        <tissue evidence="4">Young leaves</tissue>
    </source>
</reference>
<dbReference type="OrthoDB" id="1466077at2759"/>
<accession>A0A443PU08</accession>
<dbReference type="STRING" id="337451.A0A443PU08"/>
<sequence length="195" mass="21344">MLLTSASGLGDCPKCGEMEVPYPLSTQEGCGHSNYRVYCNNGSLEFKSLAGSYYKVLSIEPDAYKLIINAPKIEEDVCYSSDLKDGGFKIDGSSPFNISKRNTVMLLNCSDSILLSPLNCSLNSLCRQFEKMEAAKACMGTLCCSFLKDASITSHRIRVRMGGCTAYTSVVDIGPEESPAAWNYGIELQWQPLFP</sequence>
<organism evidence="4 5">
    <name type="scientific">Cinnamomum micranthum f. kanehirae</name>
    <dbReference type="NCBI Taxonomy" id="337451"/>
    <lineage>
        <taxon>Eukaryota</taxon>
        <taxon>Viridiplantae</taxon>
        <taxon>Streptophyta</taxon>
        <taxon>Embryophyta</taxon>
        <taxon>Tracheophyta</taxon>
        <taxon>Spermatophyta</taxon>
        <taxon>Magnoliopsida</taxon>
        <taxon>Magnoliidae</taxon>
        <taxon>Laurales</taxon>
        <taxon>Lauraceae</taxon>
        <taxon>Cinnamomum</taxon>
    </lineage>
</organism>
<proteinExistence type="predicted"/>
<keyword evidence="5" id="KW-1185">Reference proteome</keyword>
<comment type="caution">
    <text evidence="4">The sequence shown here is derived from an EMBL/GenBank/DDBJ whole genome shotgun (WGS) entry which is preliminary data.</text>
</comment>
<keyword evidence="4" id="KW-0675">Receptor</keyword>
<dbReference type="GO" id="GO:0030247">
    <property type="term" value="F:polysaccharide binding"/>
    <property type="evidence" value="ECO:0007669"/>
    <property type="project" value="InterPro"/>
</dbReference>